<dbReference type="AlphaFoldDB" id="A0A0P9MPE0"/>
<dbReference type="PATRIC" id="fig|264450.4.peg.4081"/>
<comment type="function">
    <text evidence="1">Zinc chaperone that directly transfers zinc cofactor to target proteins, thereby activating them. Zinc is transferred from the CXCC motif in the GTPase domain to the zinc binding site in target proteins in a process requiring GTP hydrolysis.</text>
</comment>
<comment type="caution">
    <text evidence="3">The sequence shown here is derived from an EMBL/GenBank/DDBJ whole genome shotgun (WGS) entry which is preliminary data.</text>
</comment>
<evidence type="ECO:0000256" key="1">
    <source>
        <dbReference type="ARBA" id="ARBA00045658"/>
    </source>
</evidence>
<dbReference type="PANTHER" id="PTHR13748:SF46">
    <property type="entry name" value="ZINC CHAPERONE YEIR"/>
    <property type="match status" value="1"/>
</dbReference>
<evidence type="ECO:0000313" key="4">
    <source>
        <dbReference type="Proteomes" id="UP000050381"/>
    </source>
</evidence>
<accession>A0A0P9MPE0</accession>
<dbReference type="Proteomes" id="UP000050381">
    <property type="component" value="Unassembled WGS sequence"/>
</dbReference>
<dbReference type="InterPro" id="IPR003495">
    <property type="entry name" value="CobW/HypB/UreG_nucleotide-bd"/>
</dbReference>
<dbReference type="EMBL" id="LJQD01000504">
    <property type="protein sequence ID" value="KPW90383.1"/>
    <property type="molecule type" value="Genomic_DNA"/>
</dbReference>
<dbReference type="InterPro" id="IPR027417">
    <property type="entry name" value="P-loop_NTPase"/>
</dbReference>
<proteinExistence type="predicted"/>
<name>A0A0P9MPE0_PSESX</name>
<evidence type="ECO:0000259" key="2">
    <source>
        <dbReference type="SMART" id="SM00833"/>
    </source>
</evidence>
<protein>
    <submittedName>
        <fullName evidence="3">Cobalamin synthesis protein/P47K family protein</fullName>
    </submittedName>
</protein>
<dbReference type="GO" id="GO:0005737">
    <property type="term" value="C:cytoplasm"/>
    <property type="evidence" value="ECO:0007669"/>
    <property type="project" value="TreeGrafter"/>
</dbReference>
<dbReference type="PANTHER" id="PTHR13748">
    <property type="entry name" value="COBW-RELATED"/>
    <property type="match status" value="1"/>
</dbReference>
<sequence>MQKLSWNRSAGILIFSWQTFTSSLSAWLWTRHASAHAVPELTASSVSARRAGSHITCIITLPCSSMTHAFVKSDPMLQNIPTHVIGGPLGAGKTSLIKRLLAQKPAHERWAVLINEFGQIGLDAALLTTDADGIALGEVAGGCLCCVNGVPFQIGLGRLLRKARPDRLLIEPSGLGHPAQLMAQLREAPWRGVLNVQPGVVVLDAQAMLAGQPLPSTQQEALADAGLVVMNKSEQLDEVSRLALAEQLLPHALIWTRYGELHPSQIPGFNAAAVVDKQAVDKLMLPNSVGQLPALWVDPKVPICLIQASAEGWSIGWRWHPSQRFDLQRILYWLESIEWRRAKMVIHSEGGWYSGNVVDGAPLAWQISEWRQDSRLELIFSTPQDVDKLQAQMVECLA</sequence>
<dbReference type="SUPFAM" id="SSF52540">
    <property type="entry name" value="P-loop containing nucleoside triphosphate hydrolases"/>
    <property type="match status" value="1"/>
</dbReference>
<evidence type="ECO:0000313" key="3">
    <source>
        <dbReference type="EMBL" id="KPW90383.1"/>
    </source>
</evidence>
<dbReference type="Pfam" id="PF02492">
    <property type="entry name" value="cobW"/>
    <property type="match status" value="1"/>
</dbReference>
<feature type="domain" description="CobW C-terminal" evidence="2">
    <location>
        <begin position="314"/>
        <end position="397"/>
    </location>
</feature>
<gene>
    <name evidence="3" type="ORF">ALO79_06199</name>
</gene>
<dbReference type="InterPro" id="IPR011629">
    <property type="entry name" value="CobW-like_C"/>
</dbReference>
<organism evidence="3 4">
    <name type="scientific">Pseudomonas syringae pv. castaneae</name>
    <dbReference type="NCBI Taxonomy" id="264450"/>
    <lineage>
        <taxon>Bacteria</taxon>
        <taxon>Pseudomonadati</taxon>
        <taxon>Pseudomonadota</taxon>
        <taxon>Gammaproteobacteria</taxon>
        <taxon>Pseudomonadales</taxon>
        <taxon>Pseudomonadaceae</taxon>
        <taxon>Pseudomonas</taxon>
        <taxon>Pseudomonas syringae</taxon>
    </lineage>
</organism>
<dbReference type="SMART" id="SM00833">
    <property type="entry name" value="CobW_C"/>
    <property type="match status" value="1"/>
</dbReference>
<reference evidence="3 4" key="1">
    <citation type="submission" date="2015-09" db="EMBL/GenBank/DDBJ databases">
        <title>Genome announcement of multiple Pseudomonas syringae strains.</title>
        <authorList>
            <person name="Thakur S."/>
            <person name="Wang P.W."/>
            <person name="Gong Y."/>
            <person name="Weir B.S."/>
            <person name="Guttman D.S."/>
        </authorList>
    </citation>
    <scope>NUCLEOTIDE SEQUENCE [LARGE SCALE GENOMIC DNA]</scope>
    <source>
        <strain evidence="3 4">ICMP9419</strain>
    </source>
</reference>
<dbReference type="Gene3D" id="3.40.50.300">
    <property type="entry name" value="P-loop containing nucleotide triphosphate hydrolases"/>
    <property type="match status" value="1"/>
</dbReference>
<dbReference type="InterPro" id="IPR051316">
    <property type="entry name" value="Zinc-reg_GTPase_activator"/>
</dbReference>